<organism evidence="4 5">
    <name type="scientific">Desulfonatronospira thiodismutans ASO3-1</name>
    <dbReference type="NCBI Taxonomy" id="555779"/>
    <lineage>
        <taxon>Bacteria</taxon>
        <taxon>Pseudomonadati</taxon>
        <taxon>Thermodesulfobacteriota</taxon>
        <taxon>Desulfovibrionia</taxon>
        <taxon>Desulfovibrionales</taxon>
        <taxon>Desulfonatronovibrionaceae</taxon>
        <taxon>Desulfonatronospira</taxon>
    </lineage>
</organism>
<reference evidence="4" key="1">
    <citation type="submission" date="2010-05" db="EMBL/GenBank/DDBJ databases">
        <title>The draft genome of Desulfonatronospira thiodismutans ASO3-1.</title>
        <authorList>
            <consortium name="US DOE Joint Genome Institute (JGI-PGF)"/>
            <person name="Lucas S."/>
            <person name="Copeland A."/>
            <person name="Lapidus A."/>
            <person name="Cheng J.-F."/>
            <person name="Bruce D."/>
            <person name="Goodwin L."/>
            <person name="Pitluck S."/>
            <person name="Chertkov O."/>
            <person name="Brettin T."/>
            <person name="Detter J.C."/>
            <person name="Han C."/>
            <person name="Land M.L."/>
            <person name="Hauser L."/>
            <person name="Kyrpides N."/>
            <person name="Mikhailova N."/>
            <person name="Muyzer G."/>
            <person name="Woyke T."/>
        </authorList>
    </citation>
    <scope>NUCLEOTIDE SEQUENCE [LARGE SCALE GENOMIC DNA]</scope>
    <source>
        <strain evidence="4">ASO3-1</strain>
    </source>
</reference>
<name>D6STQ0_9BACT</name>
<gene>
    <name evidence="4" type="ORF">Dthio_PD1405</name>
</gene>
<dbReference type="PROSITE" id="PS00383">
    <property type="entry name" value="TYR_PHOSPHATASE_1"/>
    <property type="match status" value="1"/>
</dbReference>
<keyword evidence="1" id="KW-0378">Hydrolase</keyword>
<dbReference type="Pfam" id="PF22784">
    <property type="entry name" value="PTP-SAK"/>
    <property type="match status" value="1"/>
</dbReference>
<evidence type="ECO:0000259" key="2">
    <source>
        <dbReference type="PROSITE" id="PS50054"/>
    </source>
</evidence>
<evidence type="ECO:0000313" key="5">
    <source>
        <dbReference type="Proteomes" id="UP000005496"/>
    </source>
</evidence>
<dbReference type="PANTHER" id="PTHR23339">
    <property type="entry name" value="TYROSINE SPECIFIC PROTEIN PHOSPHATASE AND DUAL SPECIFICITY PROTEIN PHOSPHATASE"/>
    <property type="match status" value="1"/>
</dbReference>
<dbReference type="SMART" id="SM00195">
    <property type="entry name" value="DSPc"/>
    <property type="match status" value="1"/>
</dbReference>
<evidence type="ECO:0000313" key="4">
    <source>
        <dbReference type="EMBL" id="EFI34066.1"/>
    </source>
</evidence>
<dbReference type="InterPro" id="IPR016130">
    <property type="entry name" value="Tyr_Pase_AS"/>
</dbReference>
<feature type="domain" description="Tyrosine-protein phosphatase" evidence="2">
    <location>
        <begin position="15"/>
        <end position="161"/>
    </location>
</feature>
<accession>D6STQ0</accession>
<protein>
    <submittedName>
        <fullName evidence="4">Dual specificity protein phosphatase</fullName>
    </submittedName>
</protein>
<dbReference type="InterPro" id="IPR057023">
    <property type="entry name" value="PTP-SAK"/>
</dbReference>
<dbReference type="FunFam" id="3.90.190.10:FF:000157">
    <property type="entry name" value="Protein-tyrosine phosphatase"/>
    <property type="match status" value="1"/>
</dbReference>
<dbReference type="eggNOG" id="COG2453">
    <property type="taxonomic scope" value="Bacteria"/>
</dbReference>
<dbReference type="AlphaFoldDB" id="D6STQ0"/>
<feature type="domain" description="Tyrosine specific protein phosphatases" evidence="3">
    <location>
        <begin position="97"/>
        <end position="137"/>
    </location>
</feature>
<dbReference type="PROSITE" id="PS50056">
    <property type="entry name" value="TYR_PHOSPHATASE_2"/>
    <property type="match status" value="1"/>
</dbReference>
<dbReference type="PROSITE" id="PS50054">
    <property type="entry name" value="TYR_PHOSPHATASE_DUAL"/>
    <property type="match status" value="1"/>
</dbReference>
<comment type="caution">
    <text evidence="4">The sequence shown here is derived from an EMBL/GenBank/DDBJ whole genome shotgun (WGS) entry which is preliminary data.</text>
</comment>
<dbReference type="GO" id="GO:0016791">
    <property type="term" value="F:phosphatase activity"/>
    <property type="evidence" value="ECO:0007669"/>
    <property type="project" value="UniProtKB-ARBA"/>
</dbReference>
<dbReference type="SUPFAM" id="SSF52799">
    <property type="entry name" value="(Phosphotyrosine protein) phosphatases II"/>
    <property type="match status" value="1"/>
</dbReference>
<keyword evidence="5" id="KW-1185">Reference proteome</keyword>
<dbReference type="Proteomes" id="UP000005496">
    <property type="component" value="Unassembled WGS sequence"/>
</dbReference>
<dbReference type="EMBL" id="ACJN02000003">
    <property type="protein sequence ID" value="EFI34066.1"/>
    <property type="molecule type" value="Genomic_DNA"/>
</dbReference>
<dbReference type="Gene3D" id="3.90.190.10">
    <property type="entry name" value="Protein tyrosine phosphatase superfamily"/>
    <property type="match status" value="1"/>
</dbReference>
<sequence>MQLWPFRKKQKKSSLVSWVTPYLAVGPAPMSHAHLQHLKQAGIDAILNLCAEFPDLPEIERRAGFDVYYLPVEDEETPDMETMDNALEWMDESIYLGKKVLVHCRHGIGRTGTLTAAYLLRKGLTSRKVNKLLNPLRSQPANYNQWSLLRQYGRLQGRLQIREPSLEQKNIVDLTPFFKDLEVLLNRVEINLEGRRLCGREHILCCSLDVRVSLVEAVYISHKINTVLTRESRQELIRKACGTNGTGEGDEPLECSLCPLNQNRKCSFFHHRPLACRLFDYSDLGSKEYADIMDQVGQLSRNLFLAFGGQFLQQDINFDLTRVISGKYVQDFFHILMQCAEGNNRISPEKEL</sequence>
<dbReference type="InterPro" id="IPR000387">
    <property type="entry name" value="Tyr_Pase_dom"/>
</dbReference>
<dbReference type="InterPro" id="IPR029021">
    <property type="entry name" value="Prot-tyrosine_phosphatase-like"/>
</dbReference>
<dbReference type="RefSeq" id="WP_008871415.1">
    <property type="nucleotide sequence ID" value="NZ_ACJN02000003.1"/>
</dbReference>
<dbReference type="OrthoDB" id="9806482at2"/>
<evidence type="ECO:0000259" key="3">
    <source>
        <dbReference type="PROSITE" id="PS50056"/>
    </source>
</evidence>
<proteinExistence type="predicted"/>
<evidence type="ECO:0000256" key="1">
    <source>
        <dbReference type="ARBA" id="ARBA00022801"/>
    </source>
</evidence>
<dbReference type="InterPro" id="IPR050561">
    <property type="entry name" value="PTP"/>
</dbReference>
<dbReference type="InterPro" id="IPR020422">
    <property type="entry name" value="TYR_PHOSPHATASE_DUAL_dom"/>
</dbReference>